<sequence>MTESVPNTGCHLLNDQQALIEAINQTMPFGKYAGRKLLQLPEPYLVWFHGQGFPEGKLGQQMALMYEVKLNGLEGMLQPLLES</sequence>
<dbReference type="RefSeq" id="WP_138622446.1">
    <property type="nucleotide sequence ID" value="NZ_SZVP01000006.1"/>
</dbReference>
<gene>
    <name evidence="1" type="ORF">FCS21_08670</name>
</gene>
<keyword evidence="2" id="KW-1185">Reference proteome</keyword>
<evidence type="ECO:0000313" key="2">
    <source>
        <dbReference type="Proteomes" id="UP000307702"/>
    </source>
</evidence>
<reference evidence="1 2" key="1">
    <citation type="submission" date="2019-05" db="EMBL/GenBank/DDBJ databases">
        <title>Colwellia ponticola sp. nov., isolated from seawater.</title>
        <authorList>
            <person name="Yoon J.-H."/>
        </authorList>
    </citation>
    <scope>NUCLEOTIDE SEQUENCE [LARGE SCALE GENOMIC DNA]</scope>
    <source>
        <strain evidence="1 2">OISW-25</strain>
    </source>
</reference>
<organism evidence="1 2">
    <name type="scientific">Colwellia ponticola</name>
    <dbReference type="NCBI Taxonomy" id="2304625"/>
    <lineage>
        <taxon>Bacteria</taxon>
        <taxon>Pseudomonadati</taxon>
        <taxon>Pseudomonadota</taxon>
        <taxon>Gammaproteobacteria</taxon>
        <taxon>Alteromonadales</taxon>
        <taxon>Colwelliaceae</taxon>
        <taxon>Colwellia</taxon>
    </lineage>
</organism>
<dbReference type="Proteomes" id="UP000307702">
    <property type="component" value="Unassembled WGS sequence"/>
</dbReference>
<name>A0A8H2PK71_9GAMM</name>
<dbReference type="EMBL" id="SZVP01000006">
    <property type="protein sequence ID" value="TMM45451.1"/>
    <property type="molecule type" value="Genomic_DNA"/>
</dbReference>
<protein>
    <recommendedName>
        <fullName evidence="3">DUF3820 family protein</fullName>
    </recommendedName>
</protein>
<dbReference type="AlphaFoldDB" id="A0A8H2PK71"/>
<dbReference type="OrthoDB" id="9807855at2"/>
<evidence type="ECO:0008006" key="3">
    <source>
        <dbReference type="Google" id="ProtNLM"/>
    </source>
</evidence>
<proteinExistence type="predicted"/>
<comment type="caution">
    <text evidence="1">The sequence shown here is derived from an EMBL/GenBank/DDBJ whole genome shotgun (WGS) entry which is preliminary data.</text>
</comment>
<dbReference type="InterPro" id="IPR024530">
    <property type="entry name" value="QSregVF_b"/>
</dbReference>
<evidence type="ECO:0000313" key="1">
    <source>
        <dbReference type="EMBL" id="TMM45451.1"/>
    </source>
</evidence>
<accession>A0A8H2PK71</accession>
<dbReference type="Pfam" id="PF12843">
    <property type="entry name" value="QSregVF_b"/>
    <property type="match status" value="1"/>
</dbReference>